<dbReference type="PANTHER" id="PTHR15949">
    <property type="entry name" value="TESTIS-EXPRESSED PROTEIN 264"/>
    <property type="match status" value="1"/>
</dbReference>
<dbReference type="AlphaFoldDB" id="A0AAN5CEE4"/>
<dbReference type="GO" id="GO:0106300">
    <property type="term" value="P:protein-DNA covalent cross-linking repair"/>
    <property type="evidence" value="ECO:0007669"/>
    <property type="project" value="TreeGrafter"/>
</dbReference>
<proteinExistence type="predicted"/>
<dbReference type="Proteomes" id="UP001328107">
    <property type="component" value="Unassembled WGS sequence"/>
</dbReference>
<organism evidence="1 2">
    <name type="scientific">Pristionchus mayeri</name>
    <dbReference type="NCBI Taxonomy" id="1317129"/>
    <lineage>
        <taxon>Eukaryota</taxon>
        <taxon>Metazoa</taxon>
        <taxon>Ecdysozoa</taxon>
        <taxon>Nematoda</taxon>
        <taxon>Chromadorea</taxon>
        <taxon>Rhabditida</taxon>
        <taxon>Rhabditina</taxon>
        <taxon>Diplogasteromorpha</taxon>
        <taxon>Diplogasteroidea</taxon>
        <taxon>Neodiplogasteridae</taxon>
        <taxon>Pristionchus</taxon>
    </lineage>
</organism>
<dbReference type="GO" id="GO:0005789">
    <property type="term" value="C:endoplasmic reticulum membrane"/>
    <property type="evidence" value="ECO:0007669"/>
    <property type="project" value="TreeGrafter"/>
</dbReference>
<dbReference type="GO" id="GO:0005657">
    <property type="term" value="C:replication fork"/>
    <property type="evidence" value="ECO:0007669"/>
    <property type="project" value="TreeGrafter"/>
</dbReference>
<protein>
    <submittedName>
        <fullName evidence="1">Uncharacterized protein</fullName>
    </submittedName>
</protein>
<dbReference type="GO" id="GO:0005634">
    <property type="term" value="C:nucleus"/>
    <property type="evidence" value="ECO:0007669"/>
    <property type="project" value="TreeGrafter"/>
</dbReference>
<comment type="caution">
    <text evidence="1">The sequence shown here is derived from an EMBL/GenBank/DDBJ whole genome shotgun (WGS) entry which is preliminary data.</text>
</comment>
<feature type="non-terminal residue" evidence="1">
    <location>
        <position position="1"/>
    </location>
</feature>
<feature type="non-terminal residue" evidence="1">
    <location>
        <position position="115"/>
    </location>
</feature>
<dbReference type="EMBL" id="BTRK01000002">
    <property type="protein sequence ID" value="GMR38691.1"/>
    <property type="molecule type" value="Genomic_DNA"/>
</dbReference>
<evidence type="ECO:0000313" key="2">
    <source>
        <dbReference type="Proteomes" id="UP001328107"/>
    </source>
</evidence>
<accession>A0AAN5CEE4</accession>
<dbReference type="GO" id="GO:0061709">
    <property type="term" value="P:reticulophagy"/>
    <property type="evidence" value="ECO:0007669"/>
    <property type="project" value="TreeGrafter"/>
</dbReference>
<keyword evidence="2" id="KW-1185">Reference proteome</keyword>
<evidence type="ECO:0000313" key="1">
    <source>
        <dbReference type="EMBL" id="GMR38691.1"/>
    </source>
</evidence>
<reference evidence="2" key="1">
    <citation type="submission" date="2022-10" db="EMBL/GenBank/DDBJ databases">
        <title>Genome assembly of Pristionchus species.</title>
        <authorList>
            <person name="Yoshida K."/>
            <person name="Sommer R.J."/>
        </authorList>
    </citation>
    <scope>NUCLEOTIDE SEQUENCE [LARGE SCALE GENOMIC DNA]</scope>
    <source>
        <strain evidence="2">RS5460</strain>
    </source>
</reference>
<name>A0AAN5CEE4_9BILA</name>
<gene>
    <name evidence="1" type="ORF">PMAYCL1PPCAC_08886</name>
</gene>
<dbReference type="PANTHER" id="PTHR15949:SF3">
    <property type="entry name" value="TESTIS-EXPRESSED PROTEIN 264"/>
    <property type="match status" value="1"/>
</dbReference>
<dbReference type="GO" id="GO:0000421">
    <property type="term" value="C:autophagosome membrane"/>
    <property type="evidence" value="ECO:0007669"/>
    <property type="project" value="TreeGrafter"/>
</dbReference>
<sequence length="115" mass="12505">DDPSKVPASFMKSVAGVIVQVGSDSLVSPDVIEKLKERGLKKMETPAVSRSVTSSCKINIACAVLPASLNPIVKMYMTIKEYAQSNSLPISPAVEFYTLDSSRMTVHFPLDNKEE</sequence>